<dbReference type="EMBL" id="JABAIL010000002">
    <property type="protein sequence ID" value="NLR91197.1"/>
    <property type="molecule type" value="Genomic_DNA"/>
</dbReference>
<sequence length="270" mass="31987">MWKSIRSILTNHKLEDKKVLEELVYQLKQQKFKKDKQLKEIKYNHKLILDKVPVIQKQITKETFELKSRLSNNDRSSALLIQDNIARLNKEKESYDQLSDQLQHEITDVERQVLILKLQIEKIDFQVLLLRNKTDDSFDLDDFMGAVQDIELMDYNHDLTSLEIDLALENSPQEEKNESKISDFFEKGTANKEHMTPMEGEVELKKKLQNFFNTESEKEDIKHIKLNKRIADFFHQEGESKSNDIENKIDSFFKNKSSDQQSKIDSFFKK</sequence>
<dbReference type="Proteomes" id="UP000585050">
    <property type="component" value="Unassembled WGS sequence"/>
</dbReference>
<evidence type="ECO:0000256" key="1">
    <source>
        <dbReference type="SAM" id="Coils"/>
    </source>
</evidence>
<evidence type="ECO:0000313" key="2">
    <source>
        <dbReference type="EMBL" id="NLR91197.1"/>
    </source>
</evidence>
<dbReference type="RefSeq" id="WP_168881894.1">
    <property type="nucleotide sequence ID" value="NZ_JABAIL010000002.1"/>
</dbReference>
<keyword evidence="3" id="KW-1185">Reference proteome</keyword>
<gene>
    <name evidence="2" type="ORF">HGP29_08260</name>
</gene>
<accession>A0A7X8SJC0</accession>
<proteinExistence type="predicted"/>
<protein>
    <submittedName>
        <fullName evidence="2">Uncharacterized protein</fullName>
    </submittedName>
</protein>
<evidence type="ECO:0000313" key="3">
    <source>
        <dbReference type="Proteomes" id="UP000585050"/>
    </source>
</evidence>
<feature type="coiled-coil region" evidence="1">
    <location>
        <begin position="85"/>
        <end position="119"/>
    </location>
</feature>
<organism evidence="2 3">
    <name type="scientific">Flammeovirga agarivorans</name>
    <dbReference type="NCBI Taxonomy" id="2726742"/>
    <lineage>
        <taxon>Bacteria</taxon>
        <taxon>Pseudomonadati</taxon>
        <taxon>Bacteroidota</taxon>
        <taxon>Cytophagia</taxon>
        <taxon>Cytophagales</taxon>
        <taxon>Flammeovirgaceae</taxon>
        <taxon>Flammeovirga</taxon>
    </lineage>
</organism>
<keyword evidence="1" id="KW-0175">Coiled coil</keyword>
<reference evidence="2 3" key="1">
    <citation type="submission" date="2020-04" db="EMBL/GenBank/DDBJ databases">
        <title>Flammeovirga sp. SR4, a novel species isolated from seawater.</title>
        <authorList>
            <person name="Wang X."/>
        </authorList>
    </citation>
    <scope>NUCLEOTIDE SEQUENCE [LARGE SCALE GENOMIC DNA]</scope>
    <source>
        <strain evidence="2 3">SR4</strain>
    </source>
</reference>
<dbReference type="AlphaFoldDB" id="A0A7X8SJC0"/>
<comment type="caution">
    <text evidence="2">The sequence shown here is derived from an EMBL/GenBank/DDBJ whole genome shotgun (WGS) entry which is preliminary data.</text>
</comment>
<name>A0A7X8SJC0_9BACT</name>